<organism evidence="4 5">
    <name type="scientific">Pyrococcus horikoshii (strain ATCC 700860 / DSM 12428 / JCM 9974 / NBRC 100139 / OT-3)</name>
    <dbReference type="NCBI Taxonomy" id="70601"/>
    <lineage>
        <taxon>Archaea</taxon>
        <taxon>Methanobacteriati</taxon>
        <taxon>Methanobacteriota</taxon>
        <taxon>Thermococci</taxon>
        <taxon>Thermococcales</taxon>
        <taxon>Thermococcaceae</taxon>
        <taxon>Pyrococcus</taxon>
    </lineage>
</organism>
<dbReference type="GO" id="GO:0006777">
    <property type="term" value="P:Mo-molybdopterin cofactor biosynthetic process"/>
    <property type="evidence" value="ECO:0007669"/>
    <property type="project" value="UniProtKB-KW"/>
</dbReference>
<evidence type="ECO:0000313" key="5">
    <source>
        <dbReference type="Proteomes" id="UP000000752"/>
    </source>
</evidence>
<dbReference type="PIRSF" id="PIRSF006443">
    <property type="entry name" value="MoaB"/>
    <property type="match status" value="1"/>
</dbReference>
<accession>O58259</accession>
<dbReference type="PIR" id="F71165">
    <property type="entry name" value="F71165"/>
</dbReference>
<feature type="domain" description="MoaB/Mog" evidence="3">
    <location>
        <begin position="21"/>
        <end position="167"/>
    </location>
</feature>
<dbReference type="Proteomes" id="UP000000752">
    <property type="component" value="Chromosome"/>
</dbReference>
<evidence type="ECO:0000256" key="1">
    <source>
        <dbReference type="ARBA" id="ARBA00006112"/>
    </source>
</evidence>
<dbReference type="PANTHER" id="PTHR43232:SF2">
    <property type="entry name" value="MOLYBDENUM COFACTOR BIOSYNTHESIS PROTEIN B"/>
    <property type="match status" value="1"/>
</dbReference>
<evidence type="ECO:0000256" key="2">
    <source>
        <dbReference type="ARBA" id="ARBA00023150"/>
    </source>
</evidence>
<proteinExistence type="inferred from homology"/>
<reference evidence="4 5" key="1">
    <citation type="journal article" date="1998" name="DNA Res.">
        <title>Complete sequence and gene organization of the genome of a hyper-thermophilic archaebacterium, Pyrococcus horikoshii OT3.</title>
        <authorList>
            <person name="Kawarabayasi Y."/>
            <person name="Sawada M."/>
            <person name="Horikawa H."/>
            <person name="Haikawa Y."/>
            <person name="Hino Y."/>
            <person name="Yamamoto S."/>
            <person name="Sekine M."/>
            <person name="Baba S."/>
            <person name="Kosugi H."/>
            <person name="Hosoyama A."/>
            <person name="Nagai Y."/>
            <person name="Sakai M."/>
            <person name="Ogura K."/>
            <person name="Otuka R."/>
            <person name="Nakazawa H."/>
            <person name="Takamiya M."/>
            <person name="Ohfuku Y."/>
            <person name="Funahashi T."/>
            <person name="Tanaka T."/>
            <person name="Kudoh Y."/>
            <person name="Yamazaki J."/>
            <person name="Kushida N."/>
            <person name="Oguchi A."/>
            <person name="Aoki K."/>
            <person name="Nakamura Y."/>
            <person name="Robb T.F."/>
            <person name="Horikoshi K."/>
            <person name="Masuchi Y."/>
            <person name="Shizuya H."/>
            <person name="Kikuchi H."/>
        </authorList>
    </citation>
    <scope>NUCLEOTIDE SEQUENCE [LARGE SCALE GENOMIC DNA]</scope>
    <source>
        <strain evidence="5">ATCC 700860 / DSM 12428 / JCM 9974 / NBRC 100139 / OT-3</strain>
    </source>
</reference>
<dbReference type="PROSITE" id="PS01078">
    <property type="entry name" value="MOCF_BIOSYNTHESIS_1"/>
    <property type="match status" value="1"/>
</dbReference>
<dbReference type="eggNOG" id="arCOG00214">
    <property type="taxonomic scope" value="Archaea"/>
</dbReference>
<dbReference type="SMART" id="SM00852">
    <property type="entry name" value="MoCF_biosynth"/>
    <property type="match status" value="1"/>
</dbReference>
<name>O58259_PYRHO</name>
<keyword evidence="5" id="KW-1185">Reference proteome</keyword>
<dbReference type="InterPro" id="IPR036425">
    <property type="entry name" value="MoaB/Mog-like_dom_sf"/>
</dbReference>
<evidence type="ECO:0000259" key="3">
    <source>
        <dbReference type="SMART" id="SM00852"/>
    </source>
</evidence>
<dbReference type="InterPro" id="IPR012245">
    <property type="entry name" value="MoaB"/>
</dbReference>
<dbReference type="Gene3D" id="3.40.980.10">
    <property type="entry name" value="MoaB/Mog-like domain"/>
    <property type="match status" value="1"/>
</dbReference>
<dbReference type="Pfam" id="PF00994">
    <property type="entry name" value="MoCF_biosynth"/>
    <property type="match status" value="1"/>
</dbReference>
<dbReference type="InterPro" id="IPR008284">
    <property type="entry name" value="MoCF_biosynth_CS"/>
</dbReference>
<dbReference type="PANTHER" id="PTHR43232">
    <property type="entry name" value="MOLYBDENUM COFACTOR BIOSYNTHESIS PROTEIN B"/>
    <property type="match status" value="1"/>
</dbReference>
<dbReference type="CDD" id="cd00886">
    <property type="entry name" value="MogA_MoaB"/>
    <property type="match status" value="1"/>
</dbReference>
<dbReference type="AlphaFoldDB" id="O58259"/>
<evidence type="ECO:0000313" key="4">
    <source>
        <dbReference type="EMBL" id="BAA29611.1"/>
    </source>
</evidence>
<dbReference type="NCBIfam" id="TIGR00177">
    <property type="entry name" value="molyb_syn"/>
    <property type="match status" value="1"/>
</dbReference>
<sequence length="173" mass="19111">MVSKMGVEEHRREAPKTFKFGVITVSDKGSKGEREDKSGPLIIEELSKLGEHVYYKIVPDDKIEILIALFEAIKSGADVVVTTGGTGITRRDVTIESIKPLFDKELSFGEMFRVKSYEEVGYAAVLTRATAGVIRGQERSVIVFSLPGSVNAVKTGLEIIKSEVYHILKHARE</sequence>
<dbReference type="EMBL" id="BA000001">
    <property type="protein sequence ID" value="BAA29611.1"/>
    <property type="molecule type" value="Genomic_DNA"/>
</dbReference>
<gene>
    <name evidence="4" type="ordered locus">PH0523</name>
</gene>
<dbReference type="SUPFAM" id="SSF53218">
    <property type="entry name" value="Molybdenum cofactor biosynthesis proteins"/>
    <property type="match status" value="1"/>
</dbReference>
<dbReference type="STRING" id="70601.gene:9377457"/>
<protein>
    <submittedName>
        <fullName evidence="4">173aa long hypothetical molybdenum cofactor biosynthesis protein</fullName>
    </submittedName>
</protein>
<comment type="similarity">
    <text evidence="1">Belongs to the MoaB/Mog family.</text>
</comment>
<dbReference type="KEGG" id="pho:PH0523"/>
<dbReference type="GO" id="GO:0005829">
    <property type="term" value="C:cytosol"/>
    <property type="evidence" value="ECO:0007669"/>
    <property type="project" value="TreeGrafter"/>
</dbReference>
<keyword evidence="2" id="KW-0501">Molybdenum cofactor biosynthesis</keyword>
<dbReference type="InterPro" id="IPR001453">
    <property type="entry name" value="MoaB/Mog_dom"/>
</dbReference>
<dbReference type="EnsemblBacteria" id="BAA29611">
    <property type="protein sequence ID" value="BAA29611"/>
    <property type="gene ID" value="BAA29611"/>
</dbReference>